<accession>A0A8J8MDS3</accession>
<evidence type="ECO:0000256" key="1">
    <source>
        <dbReference type="ARBA" id="ARBA00023125"/>
    </source>
</evidence>
<dbReference type="PANTHER" id="PTHR30204:SF96">
    <property type="entry name" value="CHROMOSOME-ANCHORING PROTEIN RACA"/>
    <property type="match status" value="1"/>
</dbReference>
<dbReference type="Proteomes" id="UP000677305">
    <property type="component" value="Chromosome"/>
</dbReference>
<dbReference type="RefSeq" id="WP_212690923.1">
    <property type="nucleotide sequence ID" value="NZ_CP058561.1"/>
</dbReference>
<keyword evidence="1" id="KW-0238">DNA-binding</keyword>
<sequence>MRIGKFAEHNKVSKDTIRHYMDLDLIVPNKKSGQYYFDEKCQTSLEQILMLKNMEFSLNEIRNIFRMQLLGKYSDYQKNDYYQKLFIDKHNNIEKEIEHLINVKVSLEKEIQKLANENRQKPYKRGINIRFLDMFTCRSCKGNLTLNDGIINNNEIIQGKLKCKCGQEYSIDDGILIVDGNYDKDYSDNPYSISNYIINTDQHFIDNLYKGIELVRQKIDWHGFKDKVILEVGSGLGFILRNILNDLSDDVIYIAVDHNITMHRYLKKMLEKAKCDKNIIFICSDFLQIPIKNESVDILLDIAGTSNYGFNNKEYLLNSINHYIKKQASLIGAYILFQNFSNSSLINVEYRKNFIKDNIKKDIKSLGYEKKMEDYIYDYIETAGEYENYFTKGEKVYLYAFYGKR</sequence>
<evidence type="ECO:0000256" key="2">
    <source>
        <dbReference type="SAM" id="Coils"/>
    </source>
</evidence>
<dbReference type="InterPro" id="IPR029063">
    <property type="entry name" value="SAM-dependent_MTases_sf"/>
</dbReference>
<dbReference type="Gene3D" id="1.10.1660.10">
    <property type="match status" value="1"/>
</dbReference>
<proteinExistence type="predicted"/>
<dbReference type="SMART" id="SM00422">
    <property type="entry name" value="HTH_MERR"/>
    <property type="match status" value="1"/>
</dbReference>
<dbReference type="PROSITE" id="PS50937">
    <property type="entry name" value="HTH_MERR_2"/>
    <property type="match status" value="1"/>
</dbReference>
<evidence type="ECO:0000313" key="4">
    <source>
        <dbReference type="EMBL" id="QUH30800.1"/>
    </source>
</evidence>
<dbReference type="SUPFAM" id="SSF53335">
    <property type="entry name" value="S-adenosyl-L-methionine-dependent methyltransferases"/>
    <property type="match status" value="1"/>
</dbReference>
<dbReference type="Pfam" id="PF13649">
    <property type="entry name" value="Methyltransf_25"/>
    <property type="match status" value="1"/>
</dbReference>
<protein>
    <submittedName>
        <fullName evidence="4">MerR family transcriptional regulator</fullName>
    </submittedName>
</protein>
<keyword evidence="2" id="KW-0175">Coiled coil</keyword>
<name>A0A8J8MDS3_9FIRM</name>
<dbReference type="EMBL" id="CP058561">
    <property type="protein sequence ID" value="QUH30800.1"/>
    <property type="molecule type" value="Genomic_DNA"/>
</dbReference>
<dbReference type="InterPro" id="IPR047057">
    <property type="entry name" value="MerR_fam"/>
</dbReference>
<evidence type="ECO:0000313" key="5">
    <source>
        <dbReference type="Proteomes" id="UP000677305"/>
    </source>
</evidence>
<dbReference type="KEGG" id="vgu:HYG85_18485"/>
<feature type="domain" description="HTH merR-type" evidence="3">
    <location>
        <begin position="1"/>
        <end position="67"/>
    </location>
</feature>
<dbReference type="InterPro" id="IPR000551">
    <property type="entry name" value="MerR-type_HTH_dom"/>
</dbReference>
<dbReference type="Pfam" id="PF13411">
    <property type="entry name" value="MerR_1"/>
    <property type="match status" value="1"/>
</dbReference>
<dbReference type="AlphaFoldDB" id="A0A8J8MDS3"/>
<evidence type="ECO:0000259" key="3">
    <source>
        <dbReference type="PROSITE" id="PS50937"/>
    </source>
</evidence>
<dbReference type="InterPro" id="IPR041698">
    <property type="entry name" value="Methyltransf_25"/>
</dbReference>
<dbReference type="SUPFAM" id="SSF46955">
    <property type="entry name" value="Putative DNA-binding domain"/>
    <property type="match status" value="1"/>
</dbReference>
<organism evidence="4 5">
    <name type="scientific">Vallitalea guaymasensis</name>
    <dbReference type="NCBI Taxonomy" id="1185412"/>
    <lineage>
        <taxon>Bacteria</taxon>
        <taxon>Bacillati</taxon>
        <taxon>Bacillota</taxon>
        <taxon>Clostridia</taxon>
        <taxon>Lachnospirales</taxon>
        <taxon>Vallitaleaceae</taxon>
        <taxon>Vallitalea</taxon>
    </lineage>
</organism>
<keyword evidence="5" id="KW-1185">Reference proteome</keyword>
<dbReference type="PANTHER" id="PTHR30204">
    <property type="entry name" value="REDOX-CYCLING DRUG-SENSING TRANSCRIPTIONAL ACTIVATOR SOXR"/>
    <property type="match status" value="1"/>
</dbReference>
<gene>
    <name evidence="4" type="ORF">HYG85_18485</name>
</gene>
<dbReference type="Gene3D" id="3.40.50.150">
    <property type="entry name" value="Vaccinia Virus protein VP39"/>
    <property type="match status" value="1"/>
</dbReference>
<feature type="coiled-coil region" evidence="2">
    <location>
        <begin position="90"/>
        <end position="117"/>
    </location>
</feature>
<dbReference type="InterPro" id="IPR009061">
    <property type="entry name" value="DNA-bd_dom_put_sf"/>
</dbReference>
<dbReference type="GO" id="GO:0003677">
    <property type="term" value="F:DNA binding"/>
    <property type="evidence" value="ECO:0007669"/>
    <property type="project" value="UniProtKB-KW"/>
</dbReference>
<dbReference type="GO" id="GO:0003700">
    <property type="term" value="F:DNA-binding transcription factor activity"/>
    <property type="evidence" value="ECO:0007669"/>
    <property type="project" value="InterPro"/>
</dbReference>
<reference evidence="4 5" key="1">
    <citation type="submission" date="2020-07" db="EMBL/GenBank/DDBJ databases">
        <title>Vallitalea guaymasensis genome.</title>
        <authorList>
            <person name="Postec A."/>
        </authorList>
    </citation>
    <scope>NUCLEOTIDE SEQUENCE [LARGE SCALE GENOMIC DNA]</scope>
    <source>
        <strain evidence="4 5">Ra1766G1</strain>
    </source>
</reference>